<sequence length="135" mass="15680">MKFLISIFVLLVSIAILVQASPLEENHERKACLNTNEARKFVSEHNHAMKELKNAIDSLEKRMVIYKKRADTFAESVLVSGNDKRSDFELEKRQIPRVPRMYFNVFTGVHAKHMSEIKNSFECVAKVTHDFQEKL</sequence>
<proteinExistence type="predicted"/>
<reference evidence="1" key="1">
    <citation type="submission" date="2021-06" db="EMBL/GenBank/DDBJ databases">
        <authorList>
            <person name="Kallberg Y."/>
            <person name="Tangrot J."/>
            <person name="Rosling A."/>
        </authorList>
    </citation>
    <scope>NUCLEOTIDE SEQUENCE</scope>
    <source>
        <strain evidence="1">AU212A</strain>
    </source>
</reference>
<gene>
    <name evidence="1" type="ORF">SCALOS_LOCUS5629</name>
</gene>
<accession>A0ACA9M1M3</accession>
<evidence type="ECO:0000313" key="2">
    <source>
        <dbReference type="Proteomes" id="UP000789860"/>
    </source>
</evidence>
<dbReference type="Proteomes" id="UP000789860">
    <property type="component" value="Unassembled WGS sequence"/>
</dbReference>
<evidence type="ECO:0000313" key="1">
    <source>
        <dbReference type="EMBL" id="CAG8564530.1"/>
    </source>
</evidence>
<comment type="caution">
    <text evidence="1">The sequence shown here is derived from an EMBL/GenBank/DDBJ whole genome shotgun (WGS) entry which is preliminary data.</text>
</comment>
<organism evidence="1 2">
    <name type="scientific">Scutellospora calospora</name>
    <dbReference type="NCBI Taxonomy" id="85575"/>
    <lineage>
        <taxon>Eukaryota</taxon>
        <taxon>Fungi</taxon>
        <taxon>Fungi incertae sedis</taxon>
        <taxon>Mucoromycota</taxon>
        <taxon>Glomeromycotina</taxon>
        <taxon>Glomeromycetes</taxon>
        <taxon>Diversisporales</taxon>
        <taxon>Gigasporaceae</taxon>
        <taxon>Scutellospora</taxon>
    </lineage>
</organism>
<dbReference type="EMBL" id="CAJVPM010009492">
    <property type="protein sequence ID" value="CAG8564530.1"/>
    <property type="molecule type" value="Genomic_DNA"/>
</dbReference>
<name>A0ACA9M1M3_9GLOM</name>
<keyword evidence="2" id="KW-1185">Reference proteome</keyword>
<protein>
    <submittedName>
        <fullName evidence="1">7701_t:CDS:1</fullName>
    </submittedName>
</protein>